<dbReference type="AlphaFoldDB" id="A0A4D7AWF5"/>
<evidence type="ECO:0000256" key="3">
    <source>
        <dbReference type="PIRSR" id="PIRSR001235-1"/>
    </source>
</evidence>
<dbReference type="InterPro" id="IPR002933">
    <property type="entry name" value="Peptidase_M20"/>
</dbReference>
<keyword evidence="2 5" id="KW-0378">Hydrolase</keyword>
<keyword evidence="3" id="KW-0862">Zinc</keyword>
<name>A0A4D7AWF5_9HYPH</name>
<evidence type="ECO:0000259" key="4">
    <source>
        <dbReference type="Pfam" id="PF07687"/>
    </source>
</evidence>
<feature type="binding site" evidence="3">
    <location>
        <position position="94"/>
    </location>
    <ligand>
        <name>Zn(2+)</name>
        <dbReference type="ChEBI" id="CHEBI:29105"/>
        <label>1</label>
    </ligand>
</feature>
<protein>
    <submittedName>
        <fullName evidence="5">M20 family metallo-hydrolase</fullName>
    </submittedName>
</protein>
<feature type="binding site" evidence="3">
    <location>
        <position position="382"/>
    </location>
    <ligand>
        <name>Zn(2+)</name>
        <dbReference type="ChEBI" id="CHEBI:29105"/>
        <label>2</label>
    </ligand>
</feature>
<dbReference type="Pfam" id="PF01546">
    <property type="entry name" value="Peptidase_M20"/>
    <property type="match status" value="1"/>
</dbReference>
<dbReference type="KEGG" id="pstg:E8M01_08695"/>
<dbReference type="Pfam" id="PF07687">
    <property type="entry name" value="M20_dimer"/>
    <property type="match status" value="1"/>
</dbReference>
<dbReference type="NCBIfam" id="NF006769">
    <property type="entry name" value="PRK09290.1-3"/>
    <property type="match status" value="1"/>
</dbReference>
<feature type="binding site" evidence="3">
    <location>
        <position position="190"/>
    </location>
    <ligand>
        <name>Zn(2+)</name>
        <dbReference type="ChEBI" id="CHEBI:29105"/>
        <label>1</label>
    </ligand>
</feature>
<evidence type="ECO:0000256" key="1">
    <source>
        <dbReference type="ARBA" id="ARBA00006153"/>
    </source>
</evidence>
<dbReference type="PIRSF" id="PIRSF001235">
    <property type="entry name" value="Amidase_carbamoylase"/>
    <property type="match status" value="1"/>
</dbReference>
<comment type="similarity">
    <text evidence="1">Belongs to the peptidase M20 family.</text>
</comment>
<reference evidence="5 6" key="1">
    <citation type="submission" date="2019-04" db="EMBL/GenBank/DDBJ databases">
        <title>Phreatobacter aquaticus sp. nov.</title>
        <authorList>
            <person name="Choi A."/>
        </authorList>
    </citation>
    <scope>NUCLEOTIDE SEQUENCE [LARGE SCALE GENOMIC DNA]</scope>
    <source>
        <strain evidence="5 6">KCTC 52518</strain>
    </source>
</reference>
<dbReference type="GO" id="GO:0046872">
    <property type="term" value="F:metal ion binding"/>
    <property type="evidence" value="ECO:0007669"/>
    <property type="project" value="UniProtKB-KW"/>
</dbReference>
<feature type="binding site" evidence="3">
    <location>
        <position position="83"/>
    </location>
    <ligand>
        <name>Zn(2+)</name>
        <dbReference type="ChEBI" id="CHEBI:29105"/>
        <label>1</label>
    </ligand>
</feature>
<feature type="domain" description="Peptidase M20 dimerisation" evidence="4">
    <location>
        <begin position="209"/>
        <end position="303"/>
    </location>
</feature>
<dbReference type="InterPro" id="IPR036264">
    <property type="entry name" value="Bact_exopeptidase_dim_dom"/>
</dbReference>
<dbReference type="GO" id="GO:0016813">
    <property type="term" value="F:hydrolase activity, acting on carbon-nitrogen (but not peptide) bonds, in linear amidines"/>
    <property type="evidence" value="ECO:0007669"/>
    <property type="project" value="InterPro"/>
</dbReference>
<proteinExistence type="inferred from homology"/>
<dbReference type="CDD" id="cd03884">
    <property type="entry name" value="M20_bAS"/>
    <property type="match status" value="1"/>
</dbReference>
<accession>A0A4D7AWF5</accession>
<comment type="cofactor">
    <cofactor evidence="3">
        <name>Zn(2+)</name>
        <dbReference type="ChEBI" id="CHEBI:29105"/>
    </cofactor>
    <text evidence="3">Binds 2 Zn(2+) ions per subunit.</text>
</comment>
<sequence>MSNLTIDGRRLWDMLMETAAIGGTPKGGIRRLTLSDEDRRVRDWFRTECEALGCTVHLDTAGNMVAIRPGKDNTRKPIAMGSHLDTQPTGGKFDGVLGVLGGLEVLKTLHHAGFETHAPVALVNWTNEEGARFSPSMVGSAVYAGAYSQAEMDAFKDGDGITQGEALDAIGYRGKDKPGALGFQAYFELHIEQGPILEEEAKTIGIVTGIQGIKWFNVSITARESHAGTTPMPYRRDALAAFAEAATAIRQIALDHAPNGLATIGIVSAHPGSPNIIPGEVRFTLDMRNPSDDELAVMVTKAKIAIAEAAARHFGAHEIKPLQDSPATPFDKTCIAMVRGATEKLGLEAREITSGAGHDAMYVARVCPTSMIFVPCKEGLSHNEAESSTLEDCAHGAQVLLEAVLAYDART</sequence>
<dbReference type="InterPro" id="IPR011650">
    <property type="entry name" value="Peptidase_M20_dimer"/>
</dbReference>
<evidence type="ECO:0000256" key="2">
    <source>
        <dbReference type="ARBA" id="ARBA00022801"/>
    </source>
</evidence>
<feature type="binding site" evidence="3">
    <location>
        <position position="94"/>
    </location>
    <ligand>
        <name>Zn(2+)</name>
        <dbReference type="ChEBI" id="CHEBI:29105"/>
        <label>2</label>
    </ligand>
</feature>
<feature type="binding site" evidence="3">
    <location>
        <position position="129"/>
    </location>
    <ligand>
        <name>Zn(2+)</name>
        <dbReference type="ChEBI" id="CHEBI:29105"/>
        <label>2</label>
    </ligand>
</feature>
<dbReference type="PANTHER" id="PTHR32494:SF5">
    <property type="entry name" value="ALLANTOATE AMIDOHYDROLASE"/>
    <property type="match status" value="1"/>
</dbReference>
<gene>
    <name evidence="5" type="ORF">E8M01_08695</name>
</gene>
<dbReference type="Gene3D" id="3.30.70.360">
    <property type="match status" value="1"/>
</dbReference>
<dbReference type="SUPFAM" id="SSF53187">
    <property type="entry name" value="Zn-dependent exopeptidases"/>
    <property type="match status" value="1"/>
</dbReference>
<organism evidence="5 6">
    <name type="scientific">Phreatobacter stygius</name>
    <dbReference type="NCBI Taxonomy" id="1940610"/>
    <lineage>
        <taxon>Bacteria</taxon>
        <taxon>Pseudomonadati</taxon>
        <taxon>Pseudomonadota</taxon>
        <taxon>Alphaproteobacteria</taxon>
        <taxon>Hyphomicrobiales</taxon>
        <taxon>Phreatobacteraceae</taxon>
        <taxon>Phreatobacter</taxon>
    </lineage>
</organism>
<dbReference type="InterPro" id="IPR010158">
    <property type="entry name" value="Amidase_Cbmase"/>
</dbReference>
<evidence type="ECO:0000313" key="6">
    <source>
        <dbReference type="Proteomes" id="UP000298781"/>
    </source>
</evidence>
<dbReference type="SUPFAM" id="SSF55031">
    <property type="entry name" value="Bacterial exopeptidase dimerisation domain"/>
    <property type="match status" value="1"/>
</dbReference>
<dbReference type="NCBIfam" id="NF006771">
    <property type="entry name" value="PRK09290.1-5"/>
    <property type="match status" value="1"/>
</dbReference>
<dbReference type="RefSeq" id="WP_136959765.1">
    <property type="nucleotide sequence ID" value="NZ_CP039690.1"/>
</dbReference>
<dbReference type="EMBL" id="CP039690">
    <property type="protein sequence ID" value="QCI64311.1"/>
    <property type="molecule type" value="Genomic_DNA"/>
</dbReference>
<keyword evidence="3" id="KW-0479">Metal-binding</keyword>
<dbReference type="Proteomes" id="UP000298781">
    <property type="component" value="Chromosome"/>
</dbReference>
<dbReference type="Gene3D" id="3.40.630.10">
    <property type="entry name" value="Zn peptidases"/>
    <property type="match status" value="1"/>
</dbReference>
<dbReference type="PANTHER" id="PTHR32494">
    <property type="entry name" value="ALLANTOATE DEIMINASE-RELATED"/>
    <property type="match status" value="1"/>
</dbReference>
<dbReference type="NCBIfam" id="TIGR01879">
    <property type="entry name" value="hydantase"/>
    <property type="match status" value="1"/>
</dbReference>
<evidence type="ECO:0000313" key="5">
    <source>
        <dbReference type="EMBL" id="QCI64311.1"/>
    </source>
</evidence>
<dbReference type="OrthoDB" id="9808195at2"/>
<keyword evidence="6" id="KW-1185">Reference proteome</keyword>